<evidence type="ECO:0000256" key="1">
    <source>
        <dbReference type="SAM" id="MobiDB-lite"/>
    </source>
</evidence>
<reference evidence="2 3" key="1">
    <citation type="submission" date="2015-12" db="EMBL/GenBank/DDBJ databases">
        <title>The genome of Folsomia candida.</title>
        <authorList>
            <person name="Faddeeva A."/>
            <person name="Derks M.F."/>
            <person name="Anvar Y."/>
            <person name="Smit S."/>
            <person name="Van Straalen N."/>
            <person name="Roelofs D."/>
        </authorList>
    </citation>
    <scope>NUCLEOTIDE SEQUENCE [LARGE SCALE GENOMIC DNA]</scope>
    <source>
        <strain evidence="2 3">VU population</strain>
        <tissue evidence="2">Whole body</tissue>
    </source>
</reference>
<organism evidence="2 3">
    <name type="scientific">Folsomia candida</name>
    <name type="common">Springtail</name>
    <dbReference type="NCBI Taxonomy" id="158441"/>
    <lineage>
        <taxon>Eukaryota</taxon>
        <taxon>Metazoa</taxon>
        <taxon>Ecdysozoa</taxon>
        <taxon>Arthropoda</taxon>
        <taxon>Hexapoda</taxon>
        <taxon>Collembola</taxon>
        <taxon>Entomobryomorpha</taxon>
        <taxon>Isotomoidea</taxon>
        <taxon>Isotomidae</taxon>
        <taxon>Proisotominae</taxon>
        <taxon>Folsomia</taxon>
    </lineage>
</organism>
<sequence>MSDDEIDKEQNDVDYYERQIRGPVPGRVYLEKANNSDSEWQDLSDSDSSAYDDDESIDISSYSSSHHDYHHPDYVERNRRVRRCTRKKSSNSLTNRKKNGPNSRKRFYKT</sequence>
<evidence type="ECO:0000313" key="2">
    <source>
        <dbReference type="EMBL" id="OXA55839.1"/>
    </source>
</evidence>
<dbReference type="Proteomes" id="UP000198287">
    <property type="component" value="Unassembled WGS sequence"/>
</dbReference>
<feature type="compositionally biased region" description="Basic residues" evidence="1">
    <location>
        <begin position="79"/>
        <end position="110"/>
    </location>
</feature>
<dbReference type="EMBL" id="LNIX01000004">
    <property type="protein sequence ID" value="OXA55839.1"/>
    <property type="molecule type" value="Genomic_DNA"/>
</dbReference>
<evidence type="ECO:0000313" key="3">
    <source>
        <dbReference type="Proteomes" id="UP000198287"/>
    </source>
</evidence>
<feature type="compositionally biased region" description="Acidic residues" evidence="1">
    <location>
        <begin position="39"/>
        <end position="57"/>
    </location>
</feature>
<feature type="region of interest" description="Disordered" evidence="1">
    <location>
        <begin position="1"/>
        <end position="110"/>
    </location>
</feature>
<accession>A0A226EEM1</accession>
<dbReference type="AlphaFoldDB" id="A0A226EEM1"/>
<protein>
    <submittedName>
        <fullName evidence="2">Uncharacterized protein</fullName>
    </submittedName>
</protein>
<feature type="compositionally biased region" description="Basic and acidic residues" evidence="1">
    <location>
        <begin position="65"/>
        <end position="78"/>
    </location>
</feature>
<proteinExistence type="predicted"/>
<name>A0A226EEM1_FOLCA</name>
<feature type="compositionally biased region" description="Basic and acidic residues" evidence="1">
    <location>
        <begin position="8"/>
        <end position="20"/>
    </location>
</feature>
<gene>
    <name evidence="2" type="ORF">Fcan01_08842</name>
</gene>
<keyword evidence="3" id="KW-1185">Reference proteome</keyword>
<comment type="caution">
    <text evidence="2">The sequence shown here is derived from an EMBL/GenBank/DDBJ whole genome shotgun (WGS) entry which is preliminary data.</text>
</comment>